<dbReference type="InterPro" id="IPR012337">
    <property type="entry name" value="RNaseH-like_sf"/>
</dbReference>
<dbReference type="InterPro" id="IPR052035">
    <property type="entry name" value="ZnF_BED_domain_contain"/>
</dbReference>
<comment type="subcellular location">
    <subcellularLocation>
        <location evidence="1">Nucleus</location>
    </subcellularLocation>
</comment>
<keyword evidence="4" id="KW-0862">Zinc</keyword>
<evidence type="ECO:0000256" key="8">
    <source>
        <dbReference type="ARBA" id="ARBA00023242"/>
    </source>
</evidence>
<evidence type="ECO:0000256" key="1">
    <source>
        <dbReference type="ARBA" id="ARBA00004123"/>
    </source>
</evidence>
<evidence type="ECO:0000259" key="10">
    <source>
        <dbReference type="PROSITE" id="PS50808"/>
    </source>
</evidence>
<dbReference type="Gene3D" id="1.10.10.1070">
    <property type="entry name" value="Zinc finger, BED domain-containing"/>
    <property type="match status" value="1"/>
</dbReference>
<dbReference type="InterPro" id="IPR018473">
    <property type="entry name" value="Hermes_transposase_DNA-db"/>
</dbReference>
<dbReference type="InterPro" id="IPR003656">
    <property type="entry name" value="Znf_BED"/>
</dbReference>
<keyword evidence="6" id="KW-0238">DNA-binding</keyword>
<keyword evidence="3 9" id="KW-0863">Zinc-finger</keyword>
<dbReference type="PROSITE" id="PS50808">
    <property type="entry name" value="ZF_BED"/>
    <property type="match status" value="1"/>
</dbReference>
<protein>
    <recommendedName>
        <fullName evidence="10">BED-type domain-containing protein</fullName>
    </recommendedName>
</protein>
<evidence type="ECO:0000256" key="2">
    <source>
        <dbReference type="ARBA" id="ARBA00022723"/>
    </source>
</evidence>
<evidence type="ECO:0000256" key="9">
    <source>
        <dbReference type="PROSITE-ProRule" id="PRU00027"/>
    </source>
</evidence>
<name>A0A974DZS3_XENLA</name>
<evidence type="ECO:0000256" key="6">
    <source>
        <dbReference type="ARBA" id="ARBA00023125"/>
    </source>
</evidence>
<evidence type="ECO:0000256" key="3">
    <source>
        <dbReference type="ARBA" id="ARBA00022771"/>
    </source>
</evidence>
<proteinExistence type="predicted"/>
<reference evidence="12" key="1">
    <citation type="journal article" date="2016" name="Nature">
        <title>Genome evolution in the allotetraploid frog Xenopus laevis.</title>
        <authorList>
            <person name="Session A.M."/>
            <person name="Uno Y."/>
            <person name="Kwon T."/>
            <person name="Chapman J.A."/>
            <person name="Toyoda A."/>
            <person name="Takahashi S."/>
            <person name="Fukui A."/>
            <person name="Hikosaka A."/>
            <person name="Suzuki A."/>
            <person name="Kondo M."/>
            <person name="van Heeringen S.J."/>
            <person name="Quigley I."/>
            <person name="Heinz S."/>
            <person name="Ogino H."/>
            <person name="Ochi H."/>
            <person name="Hellsten U."/>
            <person name="Lyons J.B."/>
            <person name="Simakov O."/>
            <person name="Putnam N."/>
            <person name="Stites J."/>
            <person name="Kuroki Y."/>
            <person name="Tanaka T."/>
            <person name="Michiue T."/>
            <person name="Watanabe M."/>
            <person name="Bogdanovic O."/>
            <person name="Lister R."/>
            <person name="Georgiou G."/>
            <person name="Paranjpe S.S."/>
            <person name="van Kruijsbergen I."/>
            <person name="Shu S."/>
            <person name="Carlson J."/>
            <person name="Kinoshita T."/>
            <person name="Ohta Y."/>
            <person name="Mawaribuchi S."/>
            <person name="Jenkins J."/>
            <person name="Grimwood J."/>
            <person name="Schmutz J."/>
            <person name="Mitros T."/>
            <person name="Mozaffari S.V."/>
            <person name="Suzuki Y."/>
            <person name="Haramoto Y."/>
            <person name="Yamamoto T.S."/>
            <person name="Takagi C."/>
            <person name="Heald R."/>
            <person name="Miller K."/>
            <person name="Haudenschild C."/>
            <person name="Kitzman J."/>
            <person name="Nakayama T."/>
            <person name="Izutsu Y."/>
            <person name="Robert J."/>
            <person name="Fortriede J."/>
            <person name="Burns K."/>
            <person name="Lotay V."/>
            <person name="Karimi K."/>
            <person name="Yasuoka Y."/>
            <person name="Dichmann D.S."/>
            <person name="Flajnik M.F."/>
            <person name="Houston D.W."/>
            <person name="Shendure J."/>
            <person name="DuPasquier L."/>
            <person name="Vize P.D."/>
            <person name="Zorn A.M."/>
            <person name="Ito M."/>
            <person name="Marcotte E.M."/>
            <person name="Wallingford J.B."/>
            <person name="Ito Y."/>
            <person name="Asashima M."/>
            <person name="Ueno N."/>
            <person name="Matsuda Y."/>
            <person name="Veenstra G.J."/>
            <person name="Fujiyama A."/>
            <person name="Harland R.M."/>
            <person name="Taira M."/>
            <person name="Rokhsar D.S."/>
        </authorList>
    </citation>
    <scope>NUCLEOTIDE SEQUENCE [LARGE SCALE GENOMIC DNA]</scope>
    <source>
        <strain evidence="12">J</strain>
    </source>
</reference>
<dbReference type="PANTHER" id="PTHR46481:SF10">
    <property type="entry name" value="ZINC FINGER BED DOMAIN-CONTAINING PROTEIN 39"/>
    <property type="match status" value="1"/>
</dbReference>
<dbReference type="Pfam" id="PF05699">
    <property type="entry name" value="Dimer_Tnp_hAT"/>
    <property type="match status" value="1"/>
</dbReference>
<evidence type="ECO:0000256" key="7">
    <source>
        <dbReference type="ARBA" id="ARBA00023163"/>
    </source>
</evidence>
<evidence type="ECO:0000313" key="11">
    <source>
        <dbReference type="EMBL" id="OCU00242.1"/>
    </source>
</evidence>
<dbReference type="SMART" id="SM00614">
    <property type="entry name" value="ZnF_BED"/>
    <property type="match status" value="1"/>
</dbReference>
<keyword evidence="8" id="KW-0539">Nucleus</keyword>
<dbReference type="InterPro" id="IPR008906">
    <property type="entry name" value="HATC_C_dom"/>
</dbReference>
<dbReference type="GO" id="GO:0008270">
    <property type="term" value="F:zinc ion binding"/>
    <property type="evidence" value="ECO:0007669"/>
    <property type="project" value="UniProtKB-KW"/>
</dbReference>
<dbReference type="SUPFAM" id="SSF140996">
    <property type="entry name" value="Hermes dimerisation domain"/>
    <property type="match status" value="1"/>
</dbReference>
<dbReference type="Proteomes" id="UP000694892">
    <property type="component" value="Chromosome 1L"/>
</dbReference>
<keyword evidence="7" id="KW-0804">Transcription</keyword>
<evidence type="ECO:0000313" key="12">
    <source>
        <dbReference type="Proteomes" id="UP000694892"/>
    </source>
</evidence>
<sequence length="553" mass="62208">MAHARCMANSSACLLQTWLASLQPGCCTCLNAALFLLHSSWLPALLMLSLRLTDTRLTHELRNACPAVSNKCAPFCPPPVQVQSADLHLLQLTLTRRLPKNLVPGGSSLYTTTANYPKANTMSTPTPSNIRKKIKEGVYQLIDYSSKRKSDVWKSFGVIFTDENEQINGYVACKECQKVMVYDSHKTGTSSLRKHSCTLSLPRRATINNFFPRKNFRASTHQDKEKITRLAVKYVCKDIRSFESINGDGFYELAQGLVDIGACVGRVDVRTLLPDPTTVSRNTNKYADEVRQSLISELKKNLGKHGQGAITLDMWTDDYRKISYLCITPSSNDSYTLTSLKKKCLTNLQLKFHMHMLHKIAVFLHPKLKSLKLLNTDEDITNVLNEVRRLVAEIQDRVEEDREHHEVQLILENSNRPPAAAGPVAAAVPPSRKKKIHLKIYQMLRTLVPDEVQSYCDLKISNPKSSSSSSKSEDFNLLHWWGEHSPVFPCLAQLARFVLSIPATSTPSERDFSTAGFVLQERRTQLKPGTVDDILFLHSNLPRQAESETDNQV</sequence>
<dbReference type="GO" id="GO:0046983">
    <property type="term" value="F:protein dimerization activity"/>
    <property type="evidence" value="ECO:0007669"/>
    <property type="project" value="InterPro"/>
</dbReference>
<dbReference type="Pfam" id="PF10683">
    <property type="entry name" value="DBD_Tnp_Hermes"/>
    <property type="match status" value="1"/>
</dbReference>
<dbReference type="PANTHER" id="PTHR46481">
    <property type="entry name" value="ZINC FINGER BED DOMAIN-CONTAINING PROTEIN 4"/>
    <property type="match status" value="1"/>
</dbReference>
<dbReference type="GO" id="GO:0005634">
    <property type="term" value="C:nucleus"/>
    <property type="evidence" value="ECO:0007669"/>
    <property type="project" value="UniProtKB-SubCell"/>
</dbReference>
<dbReference type="GO" id="GO:0003677">
    <property type="term" value="F:DNA binding"/>
    <property type="evidence" value="ECO:0007669"/>
    <property type="project" value="UniProtKB-KW"/>
</dbReference>
<keyword evidence="5" id="KW-0805">Transcription regulation</keyword>
<evidence type="ECO:0000256" key="4">
    <source>
        <dbReference type="ARBA" id="ARBA00022833"/>
    </source>
</evidence>
<feature type="domain" description="BED-type" evidence="10">
    <location>
        <begin position="147"/>
        <end position="195"/>
    </location>
</feature>
<dbReference type="AlphaFoldDB" id="A0A974DZS3"/>
<evidence type="ECO:0000256" key="5">
    <source>
        <dbReference type="ARBA" id="ARBA00023015"/>
    </source>
</evidence>
<gene>
    <name evidence="11" type="ORF">XELAEV_18006023mg</name>
</gene>
<organism evidence="11 12">
    <name type="scientific">Xenopus laevis</name>
    <name type="common">African clawed frog</name>
    <dbReference type="NCBI Taxonomy" id="8355"/>
    <lineage>
        <taxon>Eukaryota</taxon>
        <taxon>Metazoa</taxon>
        <taxon>Chordata</taxon>
        <taxon>Craniata</taxon>
        <taxon>Vertebrata</taxon>
        <taxon>Euteleostomi</taxon>
        <taxon>Amphibia</taxon>
        <taxon>Batrachia</taxon>
        <taxon>Anura</taxon>
        <taxon>Pipoidea</taxon>
        <taxon>Pipidae</taxon>
        <taxon>Xenopodinae</taxon>
        <taxon>Xenopus</taxon>
        <taxon>Xenopus</taxon>
    </lineage>
</organism>
<dbReference type="EMBL" id="CM004466">
    <property type="protein sequence ID" value="OCU00242.1"/>
    <property type="molecule type" value="Genomic_DNA"/>
</dbReference>
<accession>A0A974DZS3</accession>
<dbReference type="SUPFAM" id="SSF53098">
    <property type="entry name" value="Ribonuclease H-like"/>
    <property type="match status" value="1"/>
</dbReference>
<keyword evidence="2" id="KW-0479">Metal-binding</keyword>